<keyword evidence="3" id="KW-0418">Kinase</keyword>
<dbReference type="PANTHER" id="PTHR48013:SF6">
    <property type="entry name" value="MAP KINASE KINASE MKK1_SSP32-RELATED"/>
    <property type="match status" value="1"/>
</dbReference>
<dbReference type="PANTHER" id="PTHR48013">
    <property type="entry name" value="DUAL SPECIFICITY MITOGEN-ACTIVATED PROTEIN KINASE KINASE 5-RELATED"/>
    <property type="match status" value="1"/>
</dbReference>
<feature type="domain" description="Protein kinase" evidence="9">
    <location>
        <begin position="293"/>
        <end position="560"/>
    </location>
</feature>
<feature type="compositionally biased region" description="Polar residues" evidence="8">
    <location>
        <begin position="64"/>
        <end position="94"/>
    </location>
</feature>
<dbReference type="EMBL" id="JAWIZZ010000045">
    <property type="protein sequence ID" value="KAK5780016.1"/>
    <property type="molecule type" value="Genomic_DNA"/>
</dbReference>
<feature type="compositionally biased region" description="Low complexity" evidence="8">
    <location>
        <begin position="95"/>
        <end position="116"/>
    </location>
</feature>
<evidence type="ECO:0000256" key="4">
    <source>
        <dbReference type="ARBA" id="ARBA00022840"/>
    </source>
</evidence>
<dbReference type="PROSITE" id="PS50011">
    <property type="entry name" value="PROTEIN_KINASE_DOM"/>
    <property type="match status" value="1"/>
</dbReference>
<evidence type="ECO:0000259" key="9">
    <source>
        <dbReference type="PROSITE" id="PS50011"/>
    </source>
</evidence>
<evidence type="ECO:0000256" key="3">
    <source>
        <dbReference type="ARBA" id="ARBA00022777"/>
    </source>
</evidence>
<proteinExistence type="inferred from homology"/>
<evidence type="ECO:0000313" key="10">
    <source>
        <dbReference type="EMBL" id="KAK5780016.1"/>
    </source>
</evidence>
<dbReference type="InterPro" id="IPR017441">
    <property type="entry name" value="Protein_kinase_ATP_BS"/>
</dbReference>
<accession>A0AAN7ZXW3</accession>
<dbReference type="AlphaFoldDB" id="A0AAN7ZXW3"/>
<dbReference type="Proteomes" id="UP001306508">
    <property type="component" value="Unassembled WGS sequence"/>
</dbReference>
<comment type="caution">
    <text evidence="10">The sequence shown here is derived from an EMBL/GenBank/DDBJ whole genome shotgun (WGS) entry which is preliminary data.</text>
</comment>
<evidence type="ECO:0000256" key="5">
    <source>
        <dbReference type="ARBA" id="ARBA00038035"/>
    </source>
</evidence>
<dbReference type="SUPFAM" id="SSF56112">
    <property type="entry name" value="Protein kinase-like (PK-like)"/>
    <property type="match status" value="1"/>
</dbReference>
<dbReference type="EC" id="2.7.12.2" evidence="6"/>
<evidence type="ECO:0000313" key="11">
    <source>
        <dbReference type="Proteomes" id="UP001306508"/>
    </source>
</evidence>
<name>A0AAN7ZXW3_9SACH</name>
<dbReference type="SMART" id="SM00220">
    <property type="entry name" value="S_TKc"/>
    <property type="match status" value="1"/>
</dbReference>
<dbReference type="GO" id="GO:0005524">
    <property type="term" value="F:ATP binding"/>
    <property type="evidence" value="ECO:0007669"/>
    <property type="project" value="UniProtKB-UniRule"/>
</dbReference>
<evidence type="ECO:0000256" key="2">
    <source>
        <dbReference type="ARBA" id="ARBA00022741"/>
    </source>
</evidence>
<dbReference type="Gene3D" id="1.10.510.10">
    <property type="entry name" value="Transferase(Phosphotransferase) domain 1"/>
    <property type="match status" value="1"/>
</dbReference>
<protein>
    <recommendedName>
        <fullName evidence="6">mitogen-activated protein kinase kinase</fullName>
        <ecNumber evidence="6">2.7.12.2</ecNumber>
    </recommendedName>
</protein>
<dbReference type="GO" id="GO:0004708">
    <property type="term" value="F:MAP kinase kinase activity"/>
    <property type="evidence" value="ECO:0007669"/>
    <property type="project" value="UniProtKB-EC"/>
</dbReference>
<evidence type="ECO:0000256" key="8">
    <source>
        <dbReference type="SAM" id="MobiDB-lite"/>
    </source>
</evidence>
<dbReference type="InterPro" id="IPR008271">
    <property type="entry name" value="Ser/Thr_kinase_AS"/>
</dbReference>
<dbReference type="FunFam" id="1.10.510.10:FF:000263">
    <property type="entry name" value="MAP kinase skh1/pek1"/>
    <property type="match status" value="1"/>
</dbReference>
<gene>
    <name evidence="10" type="ORF">RI543_002556</name>
</gene>
<keyword evidence="11" id="KW-1185">Reference proteome</keyword>
<dbReference type="GO" id="GO:0060237">
    <property type="term" value="P:regulation of fungal-type cell wall organization"/>
    <property type="evidence" value="ECO:0007669"/>
    <property type="project" value="TreeGrafter"/>
</dbReference>
<sequence>MASLFRPPESHRSHSNAPKLKLPSLINDVSTPSPNRPIFKDKDEPKTSISYKENVSLDVPIQTDMMTSGQNNTKRQLSPNIYTRPTNSKPNQAPSLSLPTISPISSTHSSKSPITLKNRPLPPPIPQLNINIISESTSTKTSRSLSSQRNRRPSPPMVDEDLSNALKNISITTGSETISKFPVRMNNNDTHMSNNNSNSSSNNNTSNSNHNSNKPLYLMDNLADSTDSYFSTIISSYEDGTSESTNNSPQKNNTKLSNVIERESQELDSILIQRDVDQLDESVWKDANIKNQIVTLGMLGEGAGGSVAKCRLKTGSKIFALKTINILNTDPEFQKQIFRELQFNRSFKSDYIVRYYGMFRDELNCSIYIAMEYMGGKSLDAVYKNLLARGGRISEKVLGKIAEDVLRGLSYLHEKKVIHRDIKPQNILFNEKGEVKLCDFGVSGEAVNSLATTFTGTSFYMAPERIQGEPYSVTCDVWSLGLTILEVAQGHFPFGSEKITVNIAPIELLVMILTFTPELRDEPENNISWSNSFKSFVEYCLKKDPKERPSPRQMLKHPWIQGQMKKNVNMAKFIKKCWEDE</sequence>
<keyword evidence="1" id="KW-0808">Transferase</keyword>
<dbReference type="InterPro" id="IPR000719">
    <property type="entry name" value="Prot_kinase_dom"/>
</dbReference>
<dbReference type="GO" id="GO:0000196">
    <property type="term" value="P:cell integrity MAPK cascade"/>
    <property type="evidence" value="ECO:0007669"/>
    <property type="project" value="TreeGrafter"/>
</dbReference>
<feature type="region of interest" description="Disordered" evidence="8">
    <location>
        <begin position="177"/>
        <end position="218"/>
    </location>
</feature>
<keyword evidence="2 7" id="KW-0547">Nucleotide-binding</keyword>
<dbReference type="Pfam" id="PF00069">
    <property type="entry name" value="Pkinase"/>
    <property type="match status" value="1"/>
</dbReference>
<feature type="region of interest" description="Disordered" evidence="8">
    <location>
        <begin position="1"/>
        <end position="161"/>
    </location>
</feature>
<dbReference type="PROSITE" id="PS00107">
    <property type="entry name" value="PROTEIN_KINASE_ATP"/>
    <property type="match status" value="1"/>
</dbReference>
<dbReference type="InterPro" id="IPR011009">
    <property type="entry name" value="Kinase-like_dom_sf"/>
</dbReference>
<dbReference type="PROSITE" id="PS00108">
    <property type="entry name" value="PROTEIN_KINASE_ST"/>
    <property type="match status" value="1"/>
</dbReference>
<dbReference type="Gene3D" id="3.30.200.20">
    <property type="entry name" value="Phosphorylase Kinase, domain 1"/>
    <property type="match status" value="1"/>
</dbReference>
<feature type="binding site" evidence="7">
    <location>
        <position position="322"/>
    </location>
    <ligand>
        <name>ATP</name>
        <dbReference type="ChEBI" id="CHEBI:30616"/>
    </ligand>
</feature>
<keyword evidence="4 7" id="KW-0067">ATP-binding</keyword>
<evidence type="ECO:0000256" key="7">
    <source>
        <dbReference type="PROSITE-ProRule" id="PRU10141"/>
    </source>
</evidence>
<evidence type="ECO:0000256" key="1">
    <source>
        <dbReference type="ARBA" id="ARBA00022679"/>
    </source>
</evidence>
<feature type="compositionally biased region" description="Low complexity" evidence="8">
    <location>
        <begin position="185"/>
        <end position="213"/>
    </location>
</feature>
<evidence type="ECO:0000256" key="6">
    <source>
        <dbReference type="ARBA" id="ARBA00038999"/>
    </source>
</evidence>
<feature type="compositionally biased region" description="Low complexity" evidence="8">
    <location>
        <begin position="127"/>
        <end position="147"/>
    </location>
</feature>
<organism evidence="10 11">
    <name type="scientific">Arxiozyma heterogenica</name>
    <dbReference type="NCBI Taxonomy" id="278026"/>
    <lineage>
        <taxon>Eukaryota</taxon>
        <taxon>Fungi</taxon>
        <taxon>Dikarya</taxon>
        <taxon>Ascomycota</taxon>
        <taxon>Saccharomycotina</taxon>
        <taxon>Saccharomycetes</taxon>
        <taxon>Saccharomycetales</taxon>
        <taxon>Saccharomycetaceae</taxon>
        <taxon>Arxiozyma</taxon>
    </lineage>
</organism>
<comment type="similarity">
    <text evidence="5">Belongs to the protein kinase superfamily. STE Ser/Thr protein kinase family. MAP kinase kinase subfamily.</text>
</comment>
<reference evidence="11" key="1">
    <citation type="submission" date="2023-07" db="EMBL/GenBank/DDBJ databases">
        <title>A draft genome of Kazachstania heterogenica Y-27499.</title>
        <authorList>
            <person name="Donic C."/>
            <person name="Kralova J.S."/>
            <person name="Fidel L."/>
            <person name="Ben-Dor S."/>
            <person name="Jung S."/>
        </authorList>
    </citation>
    <scope>NUCLEOTIDE SEQUENCE [LARGE SCALE GENOMIC DNA]</scope>
    <source>
        <strain evidence="11">Y27499</strain>
    </source>
</reference>